<accession>K1R5N5</accession>
<evidence type="ECO:0000256" key="1">
    <source>
        <dbReference type="SAM" id="MobiDB-lite"/>
    </source>
</evidence>
<feature type="compositionally biased region" description="Polar residues" evidence="1">
    <location>
        <begin position="114"/>
        <end position="124"/>
    </location>
</feature>
<dbReference type="InParanoid" id="K1R5N5"/>
<sequence>MPAANRNNPWRIQPKPVPVPYDKTAKIAARSLASYKTQVPSPHDAREEKYRRRQSQLTSQGYFAAQNVPYKGLGDPFYLDEQRMILHALGQWDAKYDEETSSSSDEDEYDISAELQQQKRQQVS</sequence>
<dbReference type="AlphaFoldDB" id="K1R5N5"/>
<dbReference type="PANTHER" id="PTHR34754:SF1">
    <property type="entry name" value="COILED-COIL DOMAIN-CONTAINING PROTEIN 60"/>
    <property type="match status" value="1"/>
</dbReference>
<dbReference type="HOGENOM" id="CLU_2006109_0_0_1"/>
<protein>
    <submittedName>
        <fullName evidence="2">Uncharacterized protein</fullName>
    </submittedName>
</protein>
<proteinExistence type="predicted"/>
<reference evidence="2" key="1">
    <citation type="journal article" date="2012" name="Nature">
        <title>The oyster genome reveals stress adaptation and complexity of shell formation.</title>
        <authorList>
            <person name="Zhang G."/>
            <person name="Fang X."/>
            <person name="Guo X."/>
            <person name="Li L."/>
            <person name="Luo R."/>
            <person name="Xu F."/>
            <person name="Yang P."/>
            <person name="Zhang L."/>
            <person name="Wang X."/>
            <person name="Qi H."/>
            <person name="Xiong Z."/>
            <person name="Que H."/>
            <person name="Xie Y."/>
            <person name="Holland P.W."/>
            <person name="Paps J."/>
            <person name="Zhu Y."/>
            <person name="Wu F."/>
            <person name="Chen Y."/>
            <person name="Wang J."/>
            <person name="Peng C."/>
            <person name="Meng J."/>
            <person name="Yang L."/>
            <person name="Liu J."/>
            <person name="Wen B."/>
            <person name="Zhang N."/>
            <person name="Huang Z."/>
            <person name="Zhu Q."/>
            <person name="Feng Y."/>
            <person name="Mount A."/>
            <person name="Hedgecock D."/>
            <person name="Xu Z."/>
            <person name="Liu Y."/>
            <person name="Domazet-Loso T."/>
            <person name="Du Y."/>
            <person name="Sun X."/>
            <person name="Zhang S."/>
            <person name="Liu B."/>
            <person name="Cheng P."/>
            <person name="Jiang X."/>
            <person name="Li J."/>
            <person name="Fan D."/>
            <person name="Wang W."/>
            <person name="Fu W."/>
            <person name="Wang T."/>
            <person name="Wang B."/>
            <person name="Zhang J."/>
            <person name="Peng Z."/>
            <person name="Li Y."/>
            <person name="Li N."/>
            <person name="Wang J."/>
            <person name="Chen M."/>
            <person name="He Y."/>
            <person name="Tan F."/>
            <person name="Song X."/>
            <person name="Zheng Q."/>
            <person name="Huang R."/>
            <person name="Yang H."/>
            <person name="Du X."/>
            <person name="Chen L."/>
            <person name="Yang M."/>
            <person name="Gaffney P.M."/>
            <person name="Wang S."/>
            <person name="Luo L."/>
            <person name="She Z."/>
            <person name="Ming Y."/>
            <person name="Huang W."/>
            <person name="Zhang S."/>
            <person name="Huang B."/>
            <person name="Zhang Y."/>
            <person name="Qu T."/>
            <person name="Ni P."/>
            <person name="Miao G."/>
            <person name="Wang J."/>
            <person name="Wang Q."/>
            <person name="Steinberg C.E."/>
            <person name="Wang H."/>
            <person name="Li N."/>
            <person name="Qian L."/>
            <person name="Zhang G."/>
            <person name="Li Y."/>
            <person name="Yang H."/>
            <person name="Liu X."/>
            <person name="Wang J."/>
            <person name="Yin Y."/>
            <person name="Wang J."/>
        </authorList>
    </citation>
    <scope>NUCLEOTIDE SEQUENCE [LARGE SCALE GENOMIC DNA]</scope>
    <source>
        <strain evidence="2">05x7-T-G4-1.051#20</strain>
    </source>
</reference>
<feature type="region of interest" description="Disordered" evidence="1">
    <location>
        <begin position="32"/>
        <end position="58"/>
    </location>
</feature>
<dbReference type="EMBL" id="JH818926">
    <property type="protein sequence ID" value="EKC36510.1"/>
    <property type="molecule type" value="Genomic_DNA"/>
</dbReference>
<dbReference type="PANTHER" id="PTHR34754">
    <property type="entry name" value="COILED-COIL DOMAIN-CONTAINING PROTEIN 60"/>
    <property type="match status" value="1"/>
</dbReference>
<gene>
    <name evidence="2" type="ORF">CGI_10024675</name>
</gene>
<organism evidence="2">
    <name type="scientific">Magallana gigas</name>
    <name type="common">Pacific oyster</name>
    <name type="synonym">Crassostrea gigas</name>
    <dbReference type="NCBI Taxonomy" id="29159"/>
    <lineage>
        <taxon>Eukaryota</taxon>
        <taxon>Metazoa</taxon>
        <taxon>Spiralia</taxon>
        <taxon>Lophotrochozoa</taxon>
        <taxon>Mollusca</taxon>
        <taxon>Bivalvia</taxon>
        <taxon>Autobranchia</taxon>
        <taxon>Pteriomorphia</taxon>
        <taxon>Ostreida</taxon>
        <taxon>Ostreoidea</taxon>
        <taxon>Ostreidae</taxon>
        <taxon>Magallana</taxon>
    </lineage>
</organism>
<name>K1R5N5_MAGGI</name>
<feature type="region of interest" description="Disordered" evidence="1">
    <location>
        <begin position="95"/>
        <end position="124"/>
    </location>
</feature>
<evidence type="ECO:0000313" key="2">
    <source>
        <dbReference type="EMBL" id="EKC36510.1"/>
    </source>
</evidence>
<dbReference type="InterPro" id="IPR031526">
    <property type="entry name" value="DUF4698"/>
</dbReference>